<feature type="non-terminal residue" evidence="1">
    <location>
        <position position="81"/>
    </location>
</feature>
<accession>X1L0D2</accession>
<sequence length="81" mass="9104">MKEFELNMSSFIRPSWVGSRGGGTSVATIFKVTLTLDPAEVKKEVFIRDMEMTYKCGGDSAFLNRFCEEGNLDATLKVDMR</sequence>
<name>X1L0D2_9ZZZZ</name>
<protein>
    <submittedName>
        <fullName evidence="1">Uncharacterized protein</fullName>
    </submittedName>
</protein>
<comment type="caution">
    <text evidence="1">The sequence shown here is derived from an EMBL/GenBank/DDBJ whole genome shotgun (WGS) entry which is preliminary data.</text>
</comment>
<organism evidence="1">
    <name type="scientific">marine sediment metagenome</name>
    <dbReference type="NCBI Taxonomy" id="412755"/>
    <lineage>
        <taxon>unclassified sequences</taxon>
        <taxon>metagenomes</taxon>
        <taxon>ecological metagenomes</taxon>
    </lineage>
</organism>
<dbReference type="EMBL" id="BARU01046104">
    <property type="protein sequence ID" value="GAH99355.1"/>
    <property type="molecule type" value="Genomic_DNA"/>
</dbReference>
<evidence type="ECO:0000313" key="1">
    <source>
        <dbReference type="EMBL" id="GAH99355.1"/>
    </source>
</evidence>
<reference evidence="1" key="1">
    <citation type="journal article" date="2014" name="Front. Microbiol.">
        <title>High frequency of phylogenetically diverse reductive dehalogenase-homologous genes in deep subseafloor sedimentary metagenomes.</title>
        <authorList>
            <person name="Kawai M."/>
            <person name="Futagami T."/>
            <person name="Toyoda A."/>
            <person name="Takaki Y."/>
            <person name="Nishi S."/>
            <person name="Hori S."/>
            <person name="Arai W."/>
            <person name="Tsubouchi T."/>
            <person name="Morono Y."/>
            <person name="Uchiyama I."/>
            <person name="Ito T."/>
            <person name="Fujiyama A."/>
            <person name="Inagaki F."/>
            <person name="Takami H."/>
        </authorList>
    </citation>
    <scope>NUCLEOTIDE SEQUENCE</scope>
    <source>
        <strain evidence="1">Expedition CK06-06</strain>
    </source>
</reference>
<proteinExistence type="predicted"/>
<gene>
    <name evidence="1" type="ORF">S03H2_69682</name>
</gene>
<dbReference type="AlphaFoldDB" id="X1L0D2"/>